<dbReference type="AlphaFoldDB" id="A0AAV8X0G1"/>
<keyword evidence="5" id="KW-0325">Glycoprotein</keyword>
<comment type="caution">
    <text evidence="7">The sequence shown here is derived from an EMBL/GenBank/DDBJ whole genome shotgun (WGS) entry which is preliminary data.</text>
</comment>
<sequence>MTKEEEDKVMSYHKECLEESKVDEALALQAKNGKYVDDAKLKKHLFCVNKKIGFQNEAGDLQIDFIKSKINAIIKDDGLTNEVVNKCNIKKDTPEDTAFETLKCFHQFAPQEK</sequence>
<dbReference type="CDD" id="cd23992">
    <property type="entry name" value="PBP_GOBP"/>
    <property type="match status" value="1"/>
</dbReference>
<organism evidence="7 8">
    <name type="scientific">Rhamnusium bicolor</name>
    <dbReference type="NCBI Taxonomy" id="1586634"/>
    <lineage>
        <taxon>Eukaryota</taxon>
        <taxon>Metazoa</taxon>
        <taxon>Ecdysozoa</taxon>
        <taxon>Arthropoda</taxon>
        <taxon>Hexapoda</taxon>
        <taxon>Insecta</taxon>
        <taxon>Pterygota</taxon>
        <taxon>Neoptera</taxon>
        <taxon>Endopterygota</taxon>
        <taxon>Coleoptera</taxon>
        <taxon>Polyphaga</taxon>
        <taxon>Cucujiformia</taxon>
        <taxon>Chrysomeloidea</taxon>
        <taxon>Cerambycidae</taxon>
        <taxon>Lepturinae</taxon>
        <taxon>Rhagiini</taxon>
        <taxon>Rhamnusium</taxon>
    </lineage>
</organism>
<evidence type="ECO:0000313" key="7">
    <source>
        <dbReference type="EMBL" id="KAJ8932132.1"/>
    </source>
</evidence>
<name>A0AAV8X0G1_9CUCU</name>
<comment type="function">
    <text evidence="6">May be a carrier protein for lipids.</text>
</comment>
<dbReference type="SMART" id="SM00708">
    <property type="entry name" value="PhBP"/>
    <property type="match status" value="1"/>
</dbReference>
<comment type="subcellular location">
    <subcellularLocation>
        <location evidence="1">Secreted</location>
    </subcellularLocation>
</comment>
<keyword evidence="3" id="KW-0964">Secreted</keyword>
<dbReference type="FunFam" id="1.10.238.20:FF:000001">
    <property type="entry name" value="General odorant-binding protein lush"/>
    <property type="match status" value="1"/>
</dbReference>
<protein>
    <submittedName>
        <fullName evidence="7">Uncharacterized protein</fullName>
    </submittedName>
</protein>
<dbReference type="GO" id="GO:0005615">
    <property type="term" value="C:extracellular space"/>
    <property type="evidence" value="ECO:0007669"/>
    <property type="project" value="TreeGrafter"/>
</dbReference>
<dbReference type="EMBL" id="JANEYF010004127">
    <property type="protein sequence ID" value="KAJ8932132.1"/>
    <property type="molecule type" value="Genomic_DNA"/>
</dbReference>
<dbReference type="InterPro" id="IPR036728">
    <property type="entry name" value="PBP_GOBP_sf"/>
</dbReference>
<dbReference type="Pfam" id="PF01395">
    <property type="entry name" value="PBP_GOBP"/>
    <property type="match status" value="1"/>
</dbReference>
<evidence type="ECO:0000256" key="6">
    <source>
        <dbReference type="ARBA" id="ARBA00056866"/>
    </source>
</evidence>
<dbReference type="InterPro" id="IPR006170">
    <property type="entry name" value="PBP/GOBP"/>
</dbReference>
<reference evidence="7" key="1">
    <citation type="journal article" date="2023" name="Insect Mol. Biol.">
        <title>Genome sequencing provides insights into the evolution of gene families encoding plant cell wall-degrading enzymes in longhorned beetles.</title>
        <authorList>
            <person name="Shin N.R."/>
            <person name="Okamura Y."/>
            <person name="Kirsch R."/>
            <person name="Pauchet Y."/>
        </authorList>
    </citation>
    <scope>NUCLEOTIDE SEQUENCE</scope>
    <source>
        <strain evidence="7">RBIC_L_NR</strain>
    </source>
</reference>
<dbReference type="GO" id="GO:0007608">
    <property type="term" value="P:sensory perception of smell"/>
    <property type="evidence" value="ECO:0007669"/>
    <property type="project" value="TreeGrafter"/>
</dbReference>
<gene>
    <name evidence="7" type="ORF">NQ314_014913</name>
</gene>
<evidence type="ECO:0000256" key="1">
    <source>
        <dbReference type="ARBA" id="ARBA00004613"/>
    </source>
</evidence>
<evidence type="ECO:0000256" key="5">
    <source>
        <dbReference type="ARBA" id="ARBA00023180"/>
    </source>
</evidence>
<dbReference type="PANTHER" id="PTHR11857:SF43">
    <property type="entry name" value="GEO07291P1-RELATED"/>
    <property type="match status" value="1"/>
</dbReference>
<evidence type="ECO:0000256" key="4">
    <source>
        <dbReference type="ARBA" id="ARBA00022729"/>
    </source>
</evidence>
<comment type="similarity">
    <text evidence="2">Belongs to the PBP/GOBP family.</text>
</comment>
<evidence type="ECO:0000256" key="3">
    <source>
        <dbReference type="ARBA" id="ARBA00022525"/>
    </source>
</evidence>
<keyword evidence="8" id="KW-1185">Reference proteome</keyword>
<dbReference type="Proteomes" id="UP001162156">
    <property type="component" value="Unassembled WGS sequence"/>
</dbReference>
<dbReference type="GO" id="GO:0005549">
    <property type="term" value="F:odorant binding"/>
    <property type="evidence" value="ECO:0007669"/>
    <property type="project" value="InterPro"/>
</dbReference>
<accession>A0AAV8X0G1</accession>
<dbReference type="PANTHER" id="PTHR11857">
    <property type="entry name" value="ODORANT BINDING PROTEIN-RELATED"/>
    <property type="match status" value="1"/>
</dbReference>
<evidence type="ECO:0000313" key="8">
    <source>
        <dbReference type="Proteomes" id="UP001162156"/>
    </source>
</evidence>
<keyword evidence="4" id="KW-0732">Signal</keyword>
<proteinExistence type="inferred from homology"/>
<dbReference type="SUPFAM" id="SSF47565">
    <property type="entry name" value="Insect pheromone/odorant-binding proteins"/>
    <property type="match status" value="1"/>
</dbReference>
<evidence type="ECO:0000256" key="2">
    <source>
        <dbReference type="ARBA" id="ARBA00008098"/>
    </source>
</evidence>
<dbReference type="Gene3D" id="1.10.238.20">
    <property type="entry name" value="Pheromone/general odorant binding protein domain"/>
    <property type="match status" value="1"/>
</dbReference>